<name>A0A4S4KQX1_9APHY</name>
<comment type="caution">
    <text evidence="2">The sequence shown here is derived from an EMBL/GenBank/DDBJ whole genome shotgun (WGS) entry which is preliminary data.</text>
</comment>
<accession>A0A4S4KQX1</accession>
<protein>
    <submittedName>
        <fullName evidence="2">Uncharacterized protein</fullName>
    </submittedName>
</protein>
<sequence>MVLSPEDTIKGEDPDLGHPYWYARVVGIFHAKVRYFGPGSTSSDMQKVEFLWVRWFGCDLSAQGGFGKRRLHRIGFADSEQPGAFGFLDPGLVIRSVHLIPAFHYGRTTAKLGPSILRQPQELDEDWDLYYVNIFVDRDMFMRFLGGGIGHKATRLIVKIADTFQYFFKNEPVVIEDPSETNDNLLDDADLIVVDKDARSGVDKNQEDEEGEEVEEEGEDEDEDSNGDEDDEEDGDEDEDEDEDDDDEDLGLEDENREPDEGYDCGYAAF</sequence>
<gene>
    <name evidence="2" type="ORF">EW026_g1780</name>
</gene>
<evidence type="ECO:0000313" key="3">
    <source>
        <dbReference type="Proteomes" id="UP000309038"/>
    </source>
</evidence>
<evidence type="ECO:0000313" key="2">
    <source>
        <dbReference type="EMBL" id="THH00804.1"/>
    </source>
</evidence>
<evidence type="ECO:0000256" key="1">
    <source>
        <dbReference type="SAM" id="MobiDB-lite"/>
    </source>
</evidence>
<feature type="compositionally biased region" description="Acidic residues" evidence="1">
    <location>
        <begin position="206"/>
        <end position="263"/>
    </location>
</feature>
<dbReference type="Proteomes" id="UP000309038">
    <property type="component" value="Unassembled WGS sequence"/>
</dbReference>
<reference evidence="2 3" key="1">
    <citation type="submission" date="2019-02" db="EMBL/GenBank/DDBJ databases">
        <title>Genome sequencing of the rare red list fungi Phlebia centrifuga.</title>
        <authorList>
            <person name="Buettner E."/>
            <person name="Kellner H."/>
        </authorList>
    </citation>
    <scope>NUCLEOTIDE SEQUENCE [LARGE SCALE GENOMIC DNA]</scope>
    <source>
        <strain evidence="2 3">DSM 108282</strain>
    </source>
</reference>
<dbReference type="AlphaFoldDB" id="A0A4S4KQX1"/>
<organism evidence="2 3">
    <name type="scientific">Hermanssonia centrifuga</name>
    <dbReference type="NCBI Taxonomy" id="98765"/>
    <lineage>
        <taxon>Eukaryota</taxon>
        <taxon>Fungi</taxon>
        <taxon>Dikarya</taxon>
        <taxon>Basidiomycota</taxon>
        <taxon>Agaricomycotina</taxon>
        <taxon>Agaricomycetes</taxon>
        <taxon>Polyporales</taxon>
        <taxon>Meruliaceae</taxon>
        <taxon>Hermanssonia</taxon>
    </lineage>
</organism>
<dbReference type="EMBL" id="SGPJ01000040">
    <property type="protein sequence ID" value="THH00804.1"/>
    <property type="molecule type" value="Genomic_DNA"/>
</dbReference>
<proteinExistence type="predicted"/>
<feature type="region of interest" description="Disordered" evidence="1">
    <location>
        <begin position="197"/>
        <end position="270"/>
    </location>
</feature>
<keyword evidence="3" id="KW-1185">Reference proteome</keyword>